<dbReference type="Proteomes" id="UP000789375">
    <property type="component" value="Unassembled WGS sequence"/>
</dbReference>
<gene>
    <name evidence="1" type="ORF">FMOSSE_LOCUS1846</name>
</gene>
<keyword evidence="2" id="KW-1185">Reference proteome</keyword>
<sequence>MLCNLLVMISFRMLQNSQLEFRGLNLYVAKVVEQIFTSSARNCSSSLIAIIHFKLQLRHNARRKLYFFESKDSSIHNINNHENPSSQAISILLRKMYPMK</sequence>
<accession>A0A9N8VJP1</accession>
<comment type="caution">
    <text evidence="1">The sequence shown here is derived from an EMBL/GenBank/DDBJ whole genome shotgun (WGS) entry which is preliminary data.</text>
</comment>
<protein>
    <submittedName>
        <fullName evidence="1">3691_t:CDS:1</fullName>
    </submittedName>
</protein>
<organism evidence="1 2">
    <name type="scientific">Funneliformis mosseae</name>
    <name type="common">Endomycorrhizal fungus</name>
    <name type="synonym">Glomus mosseae</name>
    <dbReference type="NCBI Taxonomy" id="27381"/>
    <lineage>
        <taxon>Eukaryota</taxon>
        <taxon>Fungi</taxon>
        <taxon>Fungi incertae sedis</taxon>
        <taxon>Mucoromycota</taxon>
        <taxon>Glomeromycotina</taxon>
        <taxon>Glomeromycetes</taxon>
        <taxon>Glomerales</taxon>
        <taxon>Glomeraceae</taxon>
        <taxon>Funneliformis</taxon>
    </lineage>
</organism>
<dbReference type="AlphaFoldDB" id="A0A9N8VJP1"/>
<name>A0A9N8VJP1_FUNMO</name>
<evidence type="ECO:0000313" key="2">
    <source>
        <dbReference type="Proteomes" id="UP000789375"/>
    </source>
</evidence>
<evidence type="ECO:0000313" key="1">
    <source>
        <dbReference type="EMBL" id="CAG8457092.1"/>
    </source>
</evidence>
<reference evidence="1" key="1">
    <citation type="submission" date="2021-06" db="EMBL/GenBank/DDBJ databases">
        <authorList>
            <person name="Kallberg Y."/>
            <person name="Tangrot J."/>
            <person name="Rosling A."/>
        </authorList>
    </citation>
    <scope>NUCLEOTIDE SEQUENCE</scope>
    <source>
        <strain evidence="1">87-6 pot B 2015</strain>
    </source>
</reference>
<proteinExistence type="predicted"/>
<dbReference type="EMBL" id="CAJVPP010000218">
    <property type="protein sequence ID" value="CAG8457092.1"/>
    <property type="molecule type" value="Genomic_DNA"/>
</dbReference>